<organism evidence="3 4">
    <name type="scientific">Luteolibacter soli</name>
    <dbReference type="NCBI Taxonomy" id="3135280"/>
    <lineage>
        <taxon>Bacteria</taxon>
        <taxon>Pseudomonadati</taxon>
        <taxon>Verrucomicrobiota</taxon>
        <taxon>Verrucomicrobiia</taxon>
        <taxon>Verrucomicrobiales</taxon>
        <taxon>Verrucomicrobiaceae</taxon>
        <taxon>Luteolibacter</taxon>
    </lineage>
</organism>
<dbReference type="EMBL" id="JBBUKT010000003">
    <property type="protein sequence ID" value="MEK7951031.1"/>
    <property type="molecule type" value="Genomic_DNA"/>
</dbReference>
<dbReference type="Pfam" id="PF01757">
    <property type="entry name" value="Acyl_transf_3"/>
    <property type="match status" value="1"/>
</dbReference>
<feature type="transmembrane region" description="Helical" evidence="1">
    <location>
        <begin position="183"/>
        <end position="206"/>
    </location>
</feature>
<dbReference type="InterPro" id="IPR050879">
    <property type="entry name" value="Acyltransferase_3"/>
</dbReference>
<comment type="caution">
    <text evidence="3">The sequence shown here is derived from an EMBL/GenBank/DDBJ whole genome shotgun (WGS) entry which is preliminary data.</text>
</comment>
<feature type="domain" description="Acyltransferase 3" evidence="2">
    <location>
        <begin position="7"/>
        <end position="337"/>
    </location>
</feature>
<gene>
    <name evidence="3" type="ORF">WKV53_11010</name>
</gene>
<keyword evidence="1" id="KW-0812">Transmembrane</keyword>
<evidence type="ECO:0000313" key="4">
    <source>
        <dbReference type="Proteomes" id="UP001371305"/>
    </source>
</evidence>
<protein>
    <submittedName>
        <fullName evidence="3">Acyltransferase</fullName>
        <ecNumber evidence="3">2.3.-.-</ecNumber>
    </submittedName>
</protein>
<evidence type="ECO:0000259" key="2">
    <source>
        <dbReference type="Pfam" id="PF01757"/>
    </source>
</evidence>
<dbReference type="PANTHER" id="PTHR23028:SF53">
    <property type="entry name" value="ACYL_TRANSF_3 DOMAIN-CONTAINING PROTEIN"/>
    <property type="match status" value="1"/>
</dbReference>
<dbReference type="RefSeq" id="WP_341404633.1">
    <property type="nucleotide sequence ID" value="NZ_JBBUKT010000003.1"/>
</dbReference>
<feature type="transmembrane region" description="Helical" evidence="1">
    <location>
        <begin position="131"/>
        <end position="151"/>
    </location>
</feature>
<dbReference type="Proteomes" id="UP001371305">
    <property type="component" value="Unassembled WGS sequence"/>
</dbReference>
<feature type="transmembrane region" description="Helical" evidence="1">
    <location>
        <begin position="289"/>
        <end position="310"/>
    </location>
</feature>
<feature type="transmembrane region" description="Helical" evidence="1">
    <location>
        <begin position="77"/>
        <end position="98"/>
    </location>
</feature>
<evidence type="ECO:0000313" key="3">
    <source>
        <dbReference type="EMBL" id="MEK7951031.1"/>
    </source>
</evidence>
<name>A0ABU9AV53_9BACT</name>
<feature type="transmembrane region" description="Helical" evidence="1">
    <location>
        <begin position="322"/>
        <end position="342"/>
    </location>
</feature>
<feature type="transmembrane region" description="Helical" evidence="1">
    <location>
        <begin position="158"/>
        <end position="177"/>
    </location>
</feature>
<proteinExistence type="predicted"/>
<dbReference type="InterPro" id="IPR002656">
    <property type="entry name" value="Acyl_transf_3_dom"/>
</dbReference>
<keyword evidence="3" id="KW-0808">Transferase</keyword>
<dbReference type="PANTHER" id="PTHR23028">
    <property type="entry name" value="ACETYLTRANSFERASE"/>
    <property type="match status" value="1"/>
</dbReference>
<keyword evidence="1" id="KW-1133">Transmembrane helix</keyword>
<keyword evidence="4" id="KW-1185">Reference proteome</keyword>
<dbReference type="EC" id="2.3.-.-" evidence="3"/>
<reference evidence="3 4" key="1">
    <citation type="submission" date="2024-04" db="EMBL/GenBank/DDBJ databases">
        <title>Luteolibacter sp. isolated from soil.</title>
        <authorList>
            <person name="An J."/>
        </authorList>
    </citation>
    <scope>NUCLEOTIDE SEQUENCE [LARGE SCALE GENOMIC DNA]</scope>
    <source>
        <strain evidence="3 4">Y139</strain>
    </source>
</reference>
<feature type="transmembrane region" description="Helical" evidence="1">
    <location>
        <begin position="247"/>
        <end position="268"/>
    </location>
</feature>
<feature type="transmembrane region" description="Helical" evidence="1">
    <location>
        <begin position="218"/>
        <end position="235"/>
    </location>
</feature>
<dbReference type="GO" id="GO:0016746">
    <property type="term" value="F:acyltransferase activity"/>
    <property type="evidence" value="ECO:0007669"/>
    <property type="project" value="UniProtKB-KW"/>
</dbReference>
<keyword evidence="3" id="KW-0012">Acyltransferase</keyword>
<feature type="transmembrane region" description="Helical" evidence="1">
    <location>
        <begin position="38"/>
        <end position="56"/>
    </location>
</feature>
<keyword evidence="1" id="KW-0472">Membrane</keyword>
<evidence type="ECO:0000256" key="1">
    <source>
        <dbReference type="SAM" id="Phobius"/>
    </source>
</evidence>
<accession>A0ABU9AV53</accession>
<sequence>MSAPRNTQLDGWRAFAVLGVIWLHWTPREWRGALPFEIGLYFFLILTGFLTTRVLLRDRDAGEKLHKPWRRMAFRHFLKRRAIRLLLPCYAAMLLGWLCRSPDLIAHPFIYLGHLANLHMAFSPNWPPGTAHYWTLAIQIQFFLLWPLVIFYLPRKALLPTLIAFVLLAPLTRWAVLNYFPQVYHAGALSTSAADYLGTGSLLALAMERGMQAGDRRLRFAAWLAFAAYLILYVFDESGHAVTGLRHFQQTLLSIAFVGLISATLHGFSGALAKVLEHPVAQHIGRISYGLYLFHTIVPLAVGKLIPWLWWADGPNQLMLALRILVFALGSWGTAYACWRYLEQPLDRFRQHSRPA</sequence>